<feature type="chain" id="PRO_5046430710" evidence="2">
    <location>
        <begin position="29"/>
        <end position="605"/>
    </location>
</feature>
<keyword evidence="5" id="KW-1185">Reference proteome</keyword>
<dbReference type="InterPro" id="IPR036938">
    <property type="entry name" value="PAP2/HPO_sf"/>
</dbReference>
<feature type="domain" description="Phosphatidic acid phosphatase type 2/haloperoxidase" evidence="3">
    <location>
        <begin position="148"/>
        <end position="316"/>
    </location>
</feature>
<reference evidence="4 5" key="1">
    <citation type="submission" date="2023-06" db="EMBL/GenBank/DDBJ databases">
        <authorList>
            <person name="Feng G."/>
            <person name="Li J."/>
            <person name="Zhu H."/>
        </authorList>
    </citation>
    <scope>NUCLEOTIDE SEQUENCE [LARGE SCALE GENOMIC DNA]</scope>
    <source>
        <strain evidence="4 5">RHCKG23</strain>
    </source>
</reference>
<dbReference type="EMBL" id="JAUCML010000007">
    <property type="protein sequence ID" value="MDM7885707.1"/>
    <property type="molecule type" value="Genomic_DNA"/>
</dbReference>
<dbReference type="InterPro" id="IPR000326">
    <property type="entry name" value="PAP2/HPO"/>
</dbReference>
<sequence>MRRSALRGVTVAAVATALVVGSPLAAQAATYPSDSTKPDLVSLLNGYDQYWTSTGKNDLHGTVNDPATLATNDRLTSWINQHATKAQQFTALQDAEYDNATNTAYDQSFTVSEGLGDALSKLFVQGRNDGDLPLVNALINSSNGTSGAYVGTGDAKAHYSYPRPYLPTDTAATLPAGDDTASCNPATVNASSLAANRTGKAWADAKGNLTITRVPAVTDTTHQFSPNDVVLDAGYGQKGICTGGSYPSGHTTTAYQAGITLATLVPELAPEILARASEAGNDRIVLGVHYPLDIMGGRIDGEAALAARWSDTQYRTEVLEPARAELTGYLEAKCGGTLADCIAAEKPYTDDPYGGQAMPGGTTQVVTDRASAAKVYRERMTYGFAKTGTAGLAPSVPTGASNLLLSTFPTLTDAQRTAVLAQTEIASGYPLDQSGTANGSWERLDLAAATSATVAVAADGTATVVSTGGDARVVSGVLTAPEGTSVEAGKPIALAGTGLPAGSTLQVVLRSDPVVVGTLTVGADGTATGSVTVPAGTTAGAHTLDLVDASGASVLVSPLAITVTAAPATGGTGTGSTGTGGSGTSTGAGSTGTVPAGVHLPVVSG</sequence>
<proteinExistence type="predicted"/>
<evidence type="ECO:0000259" key="3">
    <source>
        <dbReference type="Pfam" id="PF01569"/>
    </source>
</evidence>
<evidence type="ECO:0000313" key="4">
    <source>
        <dbReference type="EMBL" id="MDM7885707.1"/>
    </source>
</evidence>
<dbReference type="PROSITE" id="PS01157">
    <property type="entry name" value="ACID_PHOSPH_CL_A"/>
    <property type="match status" value="1"/>
</dbReference>
<protein>
    <submittedName>
        <fullName evidence="4">Phosphatase PAP2 family protein</fullName>
    </submittedName>
</protein>
<dbReference type="InterPro" id="IPR018296">
    <property type="entry name" value="Acid_Pase_classA_bac_CS"/>
</dbReference>
<dbReference type="Proteomes" id="UP001237823">
    <property type="component" value="Unassembled WGS sequence"/>
</dbReference>
<feature type="region of interest" description="Disordered" evidence="1">
    <location>
        <begin position="566"/>
        <end position="605"/>
    </location>
</feature>
<dbReference type="Pfam" id="PF01569">
    <property type="entry name" value="PAP2"/>
    <property type="match status" value="1"/>
</dbReference>
<evidence type="ECO:0000256" key="2">
    <source>
        <dbReference type="SAM" id="SignalP"/>
    </source>
</evidence>
<feature type="compositionally biased region" description="Gly residues" evidence="1">
    <location>
        <begin position="570"/>
        <end position="590"/>
    </location>
</feature>
<name>A0ABT7T9Q8_9MICO</name>
<dbReference type="RefSeq" id="WP_289459146.1">
    <property type="nucleotide sequence ID" value="NZ_JAUCML010000007.1"/>
</dbReference>
<comment type="caution">
    <text evidence="4">The sequence shown here is derived from an EMBL/GenBank/DDBJ whole genome shotgun (WGS) entry which is preliminary data.</text>
</comment>
<accession>A0ABT7T9Q8</accession>
<dbReference type="Gene3D" id="1.20.144.10">
    <property type="entry name" value="Phosphatidic acid phosphatase type 2/haloperoxidase"/>
    <property type="match status" value="1"/>
</dbReference>
<evidence type="ECO:0000256" key="1">
    <source>
        <dbReference type="SAM" id="MobiDB-lite"/>
    </source>
</evidence>
<evidence type="ECO:0000313" key="5">
    <source>
        <dbReference type="Proteomes" id="UP001237823"/>
    </source>
</evidence>
<keyword evidence="2" id="KW-0732">Signal</keyword>
<organism evidence="4 5">
    <name type="scientific">Curtobacterium citri</name>
    <dbReference type="NCBI Taxonomy" id="3055139"/>
    <lineage>
        <taxon>Bacteria</taxon>
        <taxon>Bacillati</taxon>
        <taxon>Actinomycetota</taxon>
        <taxon>Actinomycetes</taxon>
        <taxon>Micrococcales</taxon>
        <taxon>Microbacteriaceae</taxon>
        <taxon>Curtobacterium</taxon>
    </lineage>
</organism>
<gene>
    <name evidence="4" type="ORF">QUG92_11385</name>
</gene>
<dbReference type="SUPFAM" id="SSF48317">
    <property type="entry name" value="Acid phosphatase/Vanadium-dependent haloperoxidase"/>
    <property type="match status" value="1"/>
</dbReference>
<feature type="signal peptide" evidence="2">
    <location>
        <begin position="1"/>
        <end position="28"/>
    </location>
</feature>